<dbReference type="GO" id="GO:0071555">
    <property type="term" value="P:cell wall organization"/>
    <property type="evidence" value="ECO:0007669"/>
    <property type="project" value="TreeGrafter"/>
</dbReference>
<feature type="region of interest" description="Disordered" evidence="13">
    <location>
        <begin position="291"/>
        <end position="368"/>
    </location>
</feature>
<feature type="compositionally biased region" description="Low complexity" evidence="13">
    <location>
        <begin position="241"/>
        <end position="252"/>
    </location>
</feature>
<keyword evidence="4" id="KW-0964">Secreted</keyword>
<feature type="compositionally biased region" description="Low complexity" evidence="13">
    <location>
        <begin position="89"/>
        <end position="112"/>
    </location>
</feature>
<dbReference type="AlphaFoldDB" id="A0A6A6APR4"/>
<feature type="signal peptide" evidence="14">
    <location>
        <begin position="1"/>
        <end position="18"/>
    </location>
</feature>
<feature type="region of interest" description="Disordered" evidence="13">
    <location>
        <begin position="62"/>
        <end position="112"/>
    </location>
</feature>
<evidence type="ECO:0000256" key="7">
    <source>
        <dbReference type="ARBA" id="ARBA00023295"/>
    </source>
</evidence>
<comment type="function">
    <text evidence="8">Beta-glucosidases are one of a number of cellulolytic enzymes involved in the degradation of cellulosic biomass. Catalyzes the last step releasing glucose from the inhibitory cellobiose.</text>
</comment>
<proteinExistence type="inferred from homology"/>
<gene>
    <name evidence="15" type="ORF">P153DRAFT_428952</name>
</gene>
<evidence type="ECO:0000256" key="10">
    <source>
        <dbReference type="ARBA" id="ARBA00041495"/>
    </source>
</evidence>
<dbReference type="OrthoDB" id="4082933at2759"/>
<keyword evidence="16" id="KW-1185">Reference proteome</keyword>
<dbReference type="GO" id="GO:0042973">
    <property type="term" value="F:glucan endo-1,3-beta-D-glucosidase activity"/>
    <property type="evidence" value="ECO:0007669"/>
    <property type="project" value="TreeGrafter"/>
</dbReference>
<evidence type="ECO:0000256" key="12">
    <source>
        <dbReference type="ARBA" id="ARBA00042762"/>
    </source>
</evidence>
<keyword evidence="7" id="KW-0326">Glycosidase</keyword>
<dbReference type="GO" id="GO:0005576">
    <property type="term" value="C:extracellular region"/>
    <property type="evidence" value="ECO:0007669"/>
    <property type="project" value="TreeGrafter"/>
</dbReference>
<keyword evidence="3" id="KW-0134">Cell wall</keyword>
<evidence type="ECO:0000256" key="1">
    <source>
        <dbReference type="ARBA" id="ARBA00004191"/>
    </source>
</evidence>
<evidence type="ECO:0000256" key="8">
    <source>
        <dbReference type="ARBA" id="ARBA00024983"/>
    </source>
</evidence>
<dbReference type="Proteomes" id="UP000799771">
    <property type="component" value="Unassembled WGS sequence"/>
</dbReference>
<dbReference type="RefSeq" id="XP_033527321.1">
    <property type="nucleotide sequence ID" value="XM_033672743.1"/>
</dbReference>
<dbReference type="EMBL" id="ML977500">
    <property type="protein sequence ID" value="KAF2132934.1"/>
    <property type="molecule type" value="Genomic_DNA"/>
</dbReference>
<dbReference type="InterPro" id="IPR050732">
    <property type="entry name" value="Beta-glucan_modifiers"/>
</dbReference>
<name>A0A6A6APR4_9PLEO</name>
<accession>A0A6A6APR4</accession>
<keyword evidence="5 14" id="KW-0732">Signal</keyword>
<evidence type="ECO:0000256" key="6">
    <source>
        <dbReference type="ARBA" id="ARBA00022801"/>
    </source>
</evidence>
<feature type="compositionally biased region" description="Low complexity" evidence="13">
    <location>
        <begin position="316"/>
        <end position="362"/>
    </location>
</feature>
<dbReference type="PANTHER" id="PTHR16631">
    <property type="entry name" value="GLUCAN 1,3-BETA-GLUCOSIDASE"/>
    <property type="match status" value="1"/>
</dbReference>
<reference evidence="15" key="1">
    <citation type="journal article" date="2020" name="Stud. Mycol.">
        <title>101 Dothideomycetes genomes: a test case for predicting lifestyles and emergence of pathogens.</title>
        <authorList>
            <person name="Haridas S."/>
            <person name="Albert R."/>
            <person name="Binder M."/>
            <person name="Bloem J."/>
            <person name="Labutti K."/>
            <person name="Salamov A."/>
            <person name="Andreopoulos B."/>
            <person name="Baker S."/>
            <person name="Barry K."/>
            <person name="Bills G."/>
            <person name="Bluhm B."/>
            <person name="Cannon C."/>
            <person name="Castanera R."/>
            <person name="Culley D."/>
            <person name="Daum C."/>
            <person name="Ezra D."/>
            <person name="Gonzalez J."/>
            <person name="Henrissat B."/>
            <person name="Kuo A."/>
            <person name="Liang C."/>
            <person name="Lipzen A."/>
            <person name="Lutzoni F."/>
            <person name="Magnuson J."/>
            <person name="Mondo S."/>
            <person name="Nolan M."/>
            <person name="Ohm R."/>
            <person name="Pangilinan J."/>
            <person name="Park H.-J."/>
            <person name="Ramirez L."/>
            <person name="Alfaro M."/>
            <person name="Sun H."/>
            <person name="Tritt A."/>
            <person name="Yoshinaga Y."/>
            <person name="Zwiers L.-H."/>
            <person name="Turgeon B."/>
            <person name="Goodwin S."/>
            <person name="Spatafora J."/>
            <person name="Crous P."/>
            <person name="Grigoriev I."/>
        </authorList>
    </citation>
    <scope>NUCLEOTIDE SEQUENCE</scope>
    <source>
        <strain evidence="15">CBS 119687</strain>
    </source>
</reference>
<feature type="region of interest" description="Disordered" evidence="13">
    <location>
        <begin position="169"/>
        <end position="252"/>
    </location>
</feature>
<evidence type="ECO:0000256" key="14">
    <source>
        <dbReference type="SAM" id="SignalP"/>
    </source>
</evidence>
<dbReference type="InterPro" id="IPR017853">
    <property type="entry name" value="GH"/>
</dbReference>
<keyword evidence="6 15" id="KW-0378">Hydrolase</keyword>
<dbReference type="Gene3D" id="3.20.20.80">
    <property type="entry name" value="Glycosidases"/>
    <property type="match status" value="2"/>
</dbReference>
<evidence type="ECO:0000256" key="9">
    <source>
        <dbReference type="ARBA" id="ARBA00039284"/>
    </source>
</evidence>
<dbReference type="PANTHER" id="PTHR16631:SF24">
    <property type="entry name" value="FAMILY 17 GLUCOSIDASE SCW11-RELATED"/>
    <property type="match status" value="1"/>
</dbReference>
<evidence type="ECO:0000313" key="15">
    <source>
        <dbReference type="EMBL" id="KAF2132934.1"/>
    </source>
</evidence>
<sequence length="644" mass="67036">MKASIVAASAALVGSVAAAQHNGHAGFHVRRGAYAETEDVCTVYTTVYVTALPPMAANSTVYEPSQVPQTSSSCTEEETTSVYTPPTVYSTAQSPPAAPQSSSSSPADTTSAYTTPAVYSTVPQTSSSSIEETSSVFTPVVYSTIPSAPPAPQTSTTPEAETSVYTPPAVYSTAQSPPPAAETSSTCTEEETSSVLTPPAVYSTTQSPPALETSSTTPEAETSIYTPPAVYSSVQSPPAPETSSTCTEETSSVYTPPVVYSTNVPATSSQGYSPAPVPESSKVVYSSVPVVASSSAPKPTTPAYTPVPESSKMVYPSVPVVESSKPVSKSTTPAYTPQPSSSKAIATPSSSKTSETSKPTGSYSEGGRIVTNGDKWAMTYTPYAADGNCKTADEVKSDIKVIADLGFTTIRSYSTDCGVFENVVPECEKYGLKVIYGVFLDAGGKGGKGCFSDYANKQVTDIVENAPKAGVAMVIVGNECMFKGNCQPAELASYIDYVREQLTGAGFPTDIAITTTEPVNIWQEMGAALCDHIDVFACQVHPYFTATISADMAGDFAASQLELAAKVCPDAAKKGKYISEIGWPSAGLSNGLAIAGVDQQKVAMKKIMEKVGSEATIFSFNDDPWKVPGDLGVEQHFGCADVLA</sequence>
<comment type="subcellular location">
    <subcellularLocation>
        <location evidence="1">Secreted</location>
        <location evidence="1">Cell wall</location>
    </subcellularLocation>
</comment>
<feature type="chain" id="PRO_5025688426" description="Probable beta-glucosidase btgE" evidence="14">
    <location>
        <begin position="19"/>
        <end position="644"/>
    </location>
</feature>
<dbReference type="GO" id="GO:0009986">
    <property type="term" value="C:cell surface"/>
    <property type="evidence" value="ECO:0007669"/>
    <property type="project" value="TreeGrafter"/>
</dbReference>
<evidence type="ECO:0000256" key="5">
    <source>
        <dbReference type="ARBA" id="ARBA00022729"/>
    </source>
</evidence>
<evidence type="ECO:0000256" key="2">
    <source>
        <dbReference type="ARBA" id="ARBA00008773"/>
    </source>
</evidence>
<feature type="compositionally biased region" description="Low complexity" evidence="13">
    <location>
        <begin position="212"/>
        <end position="223"/>
    </location>
</feature>
<evidence type="ECO:0000256" key="13">
    <source>
        <dbReference type="SAM" id="MobiDB-lite"/>
    </source>
</evidence>
<evidence type="ECO:0000256" key="4">
    <source>
        <dbReference type="ARBA" id="ARBA00022525"/>
    </source>
</evidence>
<comment type="similarity">
    <text evidence="2">Belongs to the glycosyl hydrolase 17 family.</text>
</comment>
<evidence type="ECO:0000256" key="3">
    <source>
        <dbReference type="ARBA" id="ARBA00022512"/>
    </source>
</evidence>
<evidence type="ECO:0000313" key="16">
    <source>
        <dbReference type="Proteomes" id="UP000799771"/>
    </source>
</evidence>
<evidence type="ECO:0000256" key="11">
    <source>
        <dbReference type="ARBA" id="ARBA00041516"/>
    </source>
</evidence>
<dbReference type="SUPFAM" id="SSF51445">
    <property type="entry name" value="(Trans)glycosidases"/>
    <property type="match status" value="1"/>
</dbReference>
<dbReference type="GO" id="GO:0009277">
    <property type="term" value="C:fungal-type cell wall"/>
    <property type="evidence" value="ECO:0007669"/>
    <property type="project" value="TreeGrafter"/>
</dbReference>
<dbReference type="GeneID" id="54413175"/>
<protein>
    <recommendedName>
        <fullName evidence="9">Probable beta-glucosidase btgE</fullName>
    </recommendedName>
    <alternativeName>
        <fullName evidence="10">Beta-D-glucoside glucohydrolase btgE</fullName>
    </alternativeName>
    <alternativeName>
        <fullName evidence="12">Cellobiase btgE</fullName>
    </alternativeName>
    <alternativeName>
        <fullName evidence="11">Gentiobiase btgE</fullName>
    </alternativeName>
</protein>
<organism evidence="15 16">
    <name type="scientific">Dothidotthia symphoricarpi CBS 119687</name>
    <dbReference type="NCBI Taxonomy" id="1392245"/>
    <lineage>
        <taxon>Eukaryota</taxon>
        <taxon>Fungi</taxon>
        <taxon>Dikarya</taxon>
        <taxon>Ascomycota</taxon>
        <taxon>Pezizomycotina</taxon>
        <taxon>Dothideomycetes</taxon>
        <taxon>Pleosporomycetidae</taxon>
        <taxon>Pleosporales</taxon>
        <taxon>Dothidotthiaceae</taxon>
        <taxon>Dothidotthia</taxon>
    </lineage>
</organism>